<gene>
    <name evidence="3" type="primary">CES5A</name>
    <name evidence="3" type="ORF">OS493_017218</name>
</gene>
<dbReference type="Proteomes" id="UP001163046">
    <property type="component" value="Unassembled WGS sequence"/>
</dbReference>
<evidence type="ECO:0000259" key="2">
    <source>
        <dbReference type="Pfam" id="PF00135"/>
    </source>
</evidence>
<accession>A0A9W9YCE4</accession>
<evidence type="ECO:0000313" key="3">
    <source>
        <dbReference type="EMBL" id="KAJ7333674.1"/>
    </source>
</evidence>
<comment type="similarity">
    <text evidence="1">Belongs to the type-B carboxylesterase/lipase family.</text>
</comment>
<protein>
    <submittedName>
        <fullName evidence="3">Carboxylesterase 5A</fullName>
    </submittedName>
</protein>
<evidence type="ECO:0000313" key="4">
    <source>
        <dbReference type="Proteomes" id="UP001163046"/>
    </source>
</evidence>
<dbReference type="AlphaFoldDB" id="A0A9W9YCE4"/>
<keyword evidence="4" id="KW-1185">Reference proteome</keyword>
<dbReference type="OrthoDB" id="6846267at2759"/>
<dbReference type="Gene3D" id="3.40.50.1820">
    <property type="entry name" value="alpha/beta hydrolase"/>
    <property type="match status" value="1"/>
</dbReference>
<reference evidence="3" key="1">
    <citation type="submission" date="2023-01" db="EMBL/GenBank/DDBJ databases">
        <title>Genome assembly of the deep-sea coral Lophelia pertusa.</title>
        <authorList>
            <person name="Herrera S."/>
            <person name="Cordes E."/>
        </authorList>
    </citation>
    <scope>NUCLEOTIDE SEQUENCE</scope>
    <source>
        <strain evidence="3">USNM1676648</strain>
        <tissue evidence="3">Polyp</tissue>
    </source>
</reference>
<dbReference type="InterPro" id="IPR029058">
    <property type="entry name" value="AB_hydrolase_fold"/>
</dbReference>
<feature type="domain" description="Carboxylesterase type B" evidence="2">
    <location>
        <begin position="1"/>
        <end position="97"/>
    </location>
</feature>
<dbReference type="Pfam" id="PF00135">
    <property type="entry name" value="COesterase"/>
    <property type="match status" value="1"/>
</dbReference>
<name>A0A9W9YCE4_9CNID</name>
<sequence>MNENCLLLNVYVPANATSSSTLAVMLWIHGGAFILGDTLAYDGSVLATEGDVIVVRAAYRLGIFGFLSANSDNLRGNYGMMDQIEAMKCVNKNIARYSVKLAMSCLVGNCYVNAVCIV</sequence>
<evidence type="ECO:0000256" key="1">
    <source>
        <dbReference type="ARBA" id="ARBA00005964"/>
    </source>
</evidence>
<proteinExistence type="inferred from homology"/>
<dbReference type="PANTHER" id="PTHR43903">
    <property type="entry name" value="NEUROLIGIN"/>
    <property type="match status" value="1"/>
</dbReference>
<dbReference type="InterPro" id="IPR051093">
    <property type="entry name" value="Neuroligin/BSAL"/>
</dbReference>
<dbReference type="SUPFAM" id="SSF53474">
    <property type="entry name" value="alpha/beta-Hydrolases"/>
    <property type="match status" value="1"/>
</dbReference>
<dbReference type="InterPro" id="IPR002018">
    <property type="entry name" value="CarbesteraseB"/>
</dbReference>
<organism evidence="3 4">
    <name type="scientific">Desmophyllum pertusum</name>
    <dbReference type="NCBI Taxonomy" id="174260"/>
    <lineage>
        <taxon>Eukaryota</taxon>
        <taxon>Metazoa</taxon>
        <taxon>Cnidaria</taxon>
        <taxon>Anthozoa</taxon>
        <taxon>Hexacorallia</taxon>
        <taxon>Scleractinia</taxon>
        <taxon>Caryophylliina</taxon>
        <taxon>Caryophylliidae</taxon>
        <taxon>Desmophyllum</taxon>
    </lineage>
</organism>
<comment type="caution">
    <text evidence="3">The sequence shown here is derived from an EMBL/GenBank/DDBJ whole genome shotgun (WGS) entry which is preliminary data.</text>
</comment>
<dbReference type="EMBL" id="MU827786">
    <property type="protein sequence ID" value="KAJ7333674.1"/>
    <property type="molecule type" value="Genomic_DNA"/>
</dbReference>